<organism evidence="12 13">
    <name type="scientific">Sedimenticola selenatireducens</name>
    <dbReference type="NCBI Taxonomy" id="191960"/>
    <lineage>
        <taxon>Bacteria</taxon>
        <taxon>Pseudomonadati</taxon>
        <taxon>Pseudomonadota</taxon>
        <taxon>Gammaproteobacteria</taxon>
        <taxon>Chromatiales</taxon>
        <taxon>Sedimenticolaceae</taxon>
        <taxon>Sedimenticola</taxon>
    </lineage>
</organism>
<dbReference type="InterPro" id="IPR029052">
    <property type="entry name" value="Metallo-depent_PP-like"/>
</dbReference>
<comment type="cofactor">
    <cofactor evidence="10">
        <name>Mn(2+)</name>
        <dbReference type="ChEBI" id="CHEBI:29035"/>
    </cofactor>
    <text evidence="10">Binds 2 Mn(2+) ions per subunit in a binuclear metal center.</text>
</comment>
<evidence type="ECO:0000256" key="4">
    <source>
        <dbReference type="ARBA" id="ARBA00022556"/>
    </source>
</evidence>
<feature type="binding site" evidence="10">
    <location>
        <position position="123"/>
    </location>
    <ligand>
        <name>substrate</name>
    </ligand>
</feature>
<feature type="binding site" evidence="10">
    <location>
        <begin position="80"/>
        <end position="81"/>
    </location>
    <ligand>
        <name>substrate</name>
    </ligand>
</feature>
<feature type="binding site" evidence="10">
    <location>
        <position position="196"/>
    </location>
    <ligand>
        <name>substrate</name>
    </ligand>
</feature>
<evidence type="ECO:0000259" key="11">
    <source>
        <dbReference type="Pfam" id="PF00149"/>
    </source>
</evidence>
<feature type="binding site" evidence="10">
    <location>
        <position position="9"/>
    </location>
    <ligand>
        <name>Mn(2+)</name>
        <dbReference type="ChEBI" id="CHEBI:29035"/>
        <label>1</label>
    </ligand>
</feature>
<evidence type="ECO:0000256" key="6">
    <source>
        <dbReference type="ARBA" id="ARBA00022801"/>
    </source>
</evidence>
<dbReference type="InterPro" id="IPR004843">
    <property type="entry name" value="Calcineurin-like_PHP"/>
</dbReference>
<keyword evidence="4 10" id="KW-0441">Lipid A biosynthesis</keyword>
<dbReference type="NCBIfam" id="NF003743">
    <property type="entry name" value="PRK05340.1"/>
    <property type="match status" value="1"/>
</dbReference>
<evidence type="ECO:0000256" key="7">
    <source>
        <dbReference type="ARBA" id="ARBA00023098"/>
    </source>
</evidence>
<feature type="binding site" evidence="10">
    <location>
        <position position="115"/>
    </location>
    <ligand>
        <name>Mn(2+)</name>
        <dbReference type="ChEBI" id="CHEBI:29035"/>
        <label>2</label>
    </ligand>
</feature>
<dbReference type="CDD" id="cd07398">
    <property type="entry name" value="MPP_YbbF-LpxH"/>
    <property type="match status" value="1"/>
</dbReference>
<keyword evidence="6 10" id="KW-0378">Hydrolase</keyword>
<dbReference type="InterPro" id="IPR043461">
    <property type="entry name" value="LpxH-like"/>
</dbReference>
<keyword evidence="8 10" id="KW-0472">Membrane</keyword>
<sequence>MSDTLIISDLHLSQHRPDTVALFLHFLRERACGAGELYILGDLFDAWIGDDNILPPVPEVVQALRQLTDGGCKLSVMHGNRDFLLGSDFARATGGKLLPDPFVADLGGETTLLMHGDLLCTDDLEYQQARKLLRSPEFIRDFVSRTIEERVQLAAEYRRRSGEVVSLKSADIMDVNQQTVERYMREYQVRRLIHGHTHRPALHEFQLDGTPAQRYVLEDWHEQTGSYLLVDNQSIRQEAFS</sequence>
<dbReference type="SUPFAM" id="SSF56300">
    <property type="entry name" value="Metallo-dependent phosphatases"/>
    <property type="match status" value="1"/>
</dbReference>
<dbReference type="RefSeq" id="WP_273440856.1">
    <property type="nucleotide sequence ID" value="NZ_PKUN01000030.1"/>
</dbReference>
<dbReference type="GO" id="GO:0009245">
    <property type="term" value="P:lipid A biosynthetic process"/>
    <property type="evidence" value="ECO:0007669"/>
    <property type="project" value="UniProtKB-UniRule"/>
</dbReference>
<dbReference type="Gene3D" id="3.60.21.10">
    <property type="match status" value="1"/>
</dbReference>
<dbReference type="Pfam" id="PF00149">
    <property type="entry name" value="Metallophos"/>
    <property type="match status" value="1"/>
</dbReference>
<accession>A0A2N6CRV5</accession>
<keyword evidence="9 10" id="KW-0464">Manganese</keyword>
<dbReference type="EMBL" id="PKUN01000030">
    <property type="protein sequence ID" value="PLX59816.1"/>
    <property type="molecule type" value="Genomic_DNA"/>
</dbReference>
<evidence type="ECO:0000256" key="1">
    <source>
        <dbReference type="ARBA" id="ARBA00022475"/>
    </source>
</evidence>
<reference evidence="12 13" key="1">
    <citation type="submission" date="2017-11" db="EMBL/GenBank/DDBJ databases">
        <title>Genome-resolved metagenomics identifies genetic mobility, metabolic interactions, and unexpected diversity in perchlorate-reducing communities.</title>
        <authorList>
            <person name="Barnum T.P."/>
            <person name="Figueroa I.A."/>
            <person name="Carlstrom C.I."/>
            <person name="Lucas L.N."/>
            <person name="Engelbrektson A.L."/>
            <person name="Coates J.D."/>
        </authorList>
    </citation>
    <scope>NUCLEOTIDE SEQUENCE [LARGE SCALE GENOMIC DNA]</scope>
    <source>
        <strain evidence="12">BM301</strain>
    </source>
</reference>
<evidence type="ECO:0000313" key="13">
    <source>
        <dbReference type="Proteomes" id="UP000235015"/>
    </source>
</evidence>
<feature type="binding site" evidence="10">
    <location>
        <position position="42"/>
    </location>
    <ligand>
        <name>Mn(2+)</name>
        <dbReference type="ChEBI" id="CHEBI:29035"/>
        <label>1</label>
    </ligand>
</feature>
<gene>
    <name evidence="10" type="primary">lpxH</name>
    <name evidence="12" type="ORF">C0630_18025</name>
</gene>
<feature type="binding site" evidence="10">
    <location>
        <position position="80"/>
    </location>
    <ligand>
        <name>Mn(2+)</name>
        <dbReference type="ChEBI" id="CHEBI:29035"/>
        <label>2</label>
    </ligand>
</feature>
<keyword evidence="3 10" id="KW-0997">Cell inner membrane</keyword>
<evidence type="ECO:0000256" key="8">
    <source>
        <dbReference type="ARBA" id="ARBA00023136"/>
    </source>
</evidence>
<dbReference type="GO" id="GO:0008758">
    <property type="term" value="F:UDP-2,3-diacylglucosamine hydrolase activity"/>
    <property type="evidence" value="ECO:0007669"/>
    <property type="project" value="UniProtKB-UniRule"/>
</dbReference>
<dbReference type="GO" id="GO:0030145">
    <property type="term" value="F:manganese ion binding"/>
    <property type="evidence" value="ECO:0007669"/>
    <property type="project" value="UniProtKB-UniRule"/>
</dbReference>
<comment type="caution">
    <text evidence="10">Lacks conserved residue(s) required for the propagation of feature annotation.</text>
</comment>
<keyword evidence="5 10" id="KW-0479">Metal-binding</keyword>
<dbReference type="UniPathway" id="UPA00359">
    <property type="reaction ID" value="UER00480"/>
</dbReference>
<evidence type="ECO:0000256" key="3">
    <source>
        <dbReference type="ARBA" id="ARBA00022519"/>
    </source>
</evidence>
<evidence type="ECO:0000256" key="2">
    <source>
        <dbReference type="ARBA" id="ARBA00022516"/>
    </source>
</evidence>
<feature type="binding site" evidence="10">
    <location>
        <position position="196"/>
    </location>
    <ligand>
        <name>Mn(2+)</name>
        <dbReference type="ChEBI" id="CHEBI:29035"/>
        <label>2</label>
    </ligand>
</feature>
<comment type="subcellular location">
    <subcellularLocation>
        <location evidence="10">Cell inner membrane</location>
        <topology evidence="10">Peripheral membrane protein</topology>
        <orientation evidence="10">Cytoplasmic side</orientation>
    </subcellularLocation>
</comment>
<comment type="function">
    <text evidence="10">Hydrolyzes the pyrophosphate bond of UDP-2,3-diacylglucosamine to yield 2,3-diacylglucosamine 1-phosphate (lipid X) and UMP by catalyzing the attack of water at the alpha-P atom. Involved in the biosynthesis of lipid A, a phosphorylated glycolipid that anchors the lipopolysaccharide to the outer membrane of the cell.</text>
</comment>
<dbReference type="AlphaFoldDB" id="A0A2N6CRV5"/>
<dbReference type="PANTHER" id="PTHR34990">
    <property type="entry name" value="UDP-2,3-DIACYLGLUCOSAMINE HYDROLASE-RELATED"/>
    <property type="match status" value="1"/>
</dbReference>
<feature type="binding site" evidence="10">
    <location>
        <position position="198"/>
    </location>
    <ligand>
        <name>Mn(2+)</name>
        <dbReference type="ChEBI" id="CHEBI:29035"/>
        <label>1</label>
    </ligand>
</feature>
<evidence type="ECO:0000313" key="12">
    <source>
        <dbReference type="EMBL" id="PLX59816.1"/>
    </source>
</evidence>
<feature type="domain" description="Calcineurin-like phosphoesterase" evidence="11">
    <location>
        <begin position="5"/>
        <end position="200"/>
    </location>
</feature>
<evidence type="ECO:0000256" key="9">
    <source>
        <dbReference type="ARBA" id="ARBA00023211"/>
    </source>
</evidence>
<keyword evidence="2 10" id="KW-0444">Lipid biosynthesis</keyword>
<evidence type="ECO:0000256" key="10">
    <source>
        <dbReference type="HAMAP-Rule" id="MF_00575"/>
    </source>
</evidence>
<dbReference type="GO" id="GO:0005737">
    <property type="term" value="C:cytoplasm"/>
    <property type="evidence" value="ECO:0007669"/>
    <property type="project" value="InterPro"/>
</dbReference>
<dbReference type="GO" id="GO:0019897">
    <property type="term" value="C:extrinsic component of plasma membrane"/>
    <property type="evidence" value="ECO:0007669"/>
    <property type="project" value="UniProtKB-UniRule"/>
</dbReference>
<comment type="catalytic activity">
    <reaction evidence="10">
        <text>UDP-2-N,3-O-bis[(3R)-3-hydroxytetradecanoyl]-alpha-D-glucosamine + H2O = 2-N,3-O-bis[(3R)-3-hydroxytetradecanoyl]-alpha-D-glucosaminyl 1-phosphate + UMP + 2 H(+)</text>
        <dbReference type="Rhea" id="RHEA:25213"/>
        <dbReference type="ChEBI" id="CHEBI:15377"/>
        <dbReference type="ChEBI" id="CHEBI:15378"/>
        <dbReference type="ChEBI" id="CHEBI:57865"/>
        <dbReference type="ChEBI" id="CHEBI:57957"/>
        <dbReference type="ChEBI" id="CHEBI:78847"/>
        <dbReference type="EC" id="3.6.1.54"/>
    </reaction>
</comment>
<evidence type="ECO:0000256" key="5">
    <source>
        <dbReference type="ARBA" id="ARBA00022723"/>
    </source>
</evidence>
<feature type="binding site" evidence="10">
    <location>
        <position position="42"/>
    </location>
    <ligand>
        <name>Mn(2+)</name>
        <dbReference type="ChEBI" id="CHEBI:29035"/>
        <label>2</label>
    </ligand>
</feature>
<dbReference type="EC" id="3.6.1.54" evidence="10"/>
<keyword evidence="1 10" id="KW-1003">Cell membrane</keyword>
<protein>
    <recommendedName>
        <fullName evidence="10">UDP-2,3-diacylglucosamine hydrolase</fullName>
        <ecNumber evidence="10">3.6.1.54</ecNumber>
    </recommendedName>
    <alternativeName>
        <fullName evidence="10">UDP-2,3-diacylglucosamine diphosphatase</fullName>
    </alternativeName>
</protein>
<dbReference type="PANTHER" id="PTHR34990:SF1">
    <property type="entry name" value="UDP-2,3-DIACYLGLUCOSAMINE HYDROLASE"/>
    <property type="match status" value="1"/>
</dbReference>
<comment type="similarity">
    <text evidence="10">Belongs to the LpxH family.</text>
</comment>
<dbReference type="HAMAP" id="MF_00575">
    <property type="entry name" value="LpxH"/>
    <property type="match status" value="1"/>
</dbReference>
<feature type="binding site" evidence="10">
    <location>
        <position position="161"/>
    </location>
    <ligand>
        <name>substrate</name>
    </ligand>
</feature>
<dbReference type="InterPro" id="IPR010138">
    <property type="entry name" value="UDP-diacylglucosamine_Hdrlase"/>
</dbReference>
<dbReference type="NCBIfam" id="TIGR01854">
    <property type="entry name" value="lipid_A_lpxH"/>
    <property type="match status" value="1"/>
</dbReference>
<proteinExistence type="inferred from homology"/>
<feature type="binding site" evidence="10">
    <location>
        <position position="11"/>
    </location>
    <ligand>
        <name>Mn(2+)</name>
        <dbReference type="ChEBI" id="CHEBI:29035"/>
        <label>1</label>
    </ligand>
</feature>
<comment type="pathway">
    <text evidence="10">Glycolipid biosynthesis; lipid IV(A) biosynthesis; lipid IV(A) from (3R)-3-hydroxytetradecanoyl-[acyl-carrier-protein] and UDP-N-acetyl-alpha-D-glucosamine: step 4/6.</text>
</comment>
<dbReference type="Proteomes" id="UP000235015">
    <property type="component" value="Unassembled WGS sequence"/>
</dbReference>
<keyword evidence="7 10" id="KW-0443">Lipid metabolism</keyword>
<name>A0A2N6CRV5_9GAMM</name>
<dbReference type="STRING" id="1111735.GCA_000428045_03114"/>
<feature type="binding site" evidence="10">
    <location>
        <position position="168"/>
    </location>
    <ligand>
        <name>substrate</name>
    </ligand>
</feature>
<comment type="caution">
    <text evidence="12">The sequence shown here is derived from an EMBL/GenBank/DDBJ whole genome shotgun (WGS) entry which is preliminary data.</text>
</comment>